<feature type="domain" description="Ferric oxidoreductase" evidence="7">
    <location>
        <begin position="12"/>
        <end position="60"/>
    </location>
</feature>
<feature type="transmembrane region" description="Helical" evidence="6">
    <location>
        <begin position="20"/>
        <end position="40"/>
    </location>
</feature>
<dbReference type="GO" id="GO:0000293">
    <property type="term" value="F:ferric-chelate reductase activity"/>
    <property type="evidence" value="ECO:0007669"/>
    <property type="project" value="TreeGrafter"/>
</dbReference>
<comment type="caution">
    <text evidence="8">The sequence shown here is derived from an EMBL/GenBank/DDBJ whole genome shotgun (WGS) entry which is preliminary data.</text>
</comment>
<gene>
    <name evidence="8" type="ORF">O6P43_017658</name>
</gene>
<keyword evidence="4" id="KW-0560">Oxidoreductase</keyword>
<name>A0AAD7LQQ4_QUISA</name>
<evidence type="ECO:0000256" key="5">
    <source>
        <dbReference type="ARBA" id="ARBA00023136"/>
    </source>
</evidence>
<dbReference type="InterPro" id="IPR050369">
    <property type="entry name" value="RBOH/FRE"/>
</dbReference>
<evidence type="ECO:0000256" key="6">
    <source>
        <dbReference type="SAM" id="Phobius"/>
    </source>
</evidence>
<evidence type="ECO:0000256" key="2">
    <source>
        <dbReference type="ARBA" id="ARBA00022692"/>
    </source>
</evidence>
<evidence type="ECO:0000313" key="9">
    <source>
        <dbReference type="Proteomes" id="UP001163823"/>
    </source>
</evidence>
<reference evidence="8" key="1">
    <citation type="journal article" date="2023" name="Science">
        <title>Elucidation of the pathway for biosynthesis of saponin adjuvants from the soapbark tree.</title>
        <authorList>
            <person name="Reed J."/>
            <person name="Orme A."/>
            <person name="El-Demerdash A."/>
            <person name="Owen C."/>
            <person name="Martin L.B.B."/>
            <person name="Misra R.C."/>
            <person name="Kikuchi S."/>
            <person name="Rejzek M."/>
            <person name="Martin A.C."/>
            <person name="Harkess A."/>
            <person name="Leebens-Mack J."/>
            <person name="Louveau T."/>
            <person name="Stephenson M.J."/>
            <person name="Osbourn A."/>
        </authorList>
    </citation>
    <scope>NUCLEOTIDE SEQUENCE</scope>
    <source>
        <strain evidence="8">S10</strain>
    </source>
</reference>
<dbReference type="InterPro" id="IPR013130">
    <property type="entry name" value="Fe3_Rdtase_TM_dom"/>
</dbReference>
<keyword evidence="2 6" id="KW-0812">Transmembrane</keyword>
<keyword evidence="3 6" id="KW-1133">Transmembrane helix</keyword>
<keyword evidence="9" id="KW-1185">Reference proteome</keyword>
<feature type="transmembrane region" description="Helical" evidence="6">
    <location>
        <begin position="52"/>
        <end position="72"/>
    </location>
</feature>
<evidence type="ECO:0000256" key="3">
    <source>
        <dbReference type="ARBA" id="ARBA00022989"/>
    </source>
</evidence>
<dbReference type="Pfam" id="PF01794">
    <property type="entry name" value="Ferric_reduct"/>
    <property type="match status" value="1"/>
</dbReference>
<dbReference type="Proteomes" id="UP001163823">
    <property type="component" value="Chromosome 7"/>
</dbReference>
<evidence type="ECO:0000313" key="8">
    <source>
        <dbReference type="EMBL" id="KAJ7962433.1"/>
    </source>
</evidence>
<dbReference type="AlphaFoldDB" id="A0AAD7LQQ4"/>
<proteinExistence type="predicted"/>
<accession>A0AAD7LQQ4</accession>
<evidence type="ECO:0000256" key="4">
    <source>
        <dbReference type="ARBA" id="ARBA00023002"/>
    </source>
</evidence>
<evidence type="ECO:0000259" key="7">
    <source>
        <dbReference type="Pfam" id="PF01794"/>
    </source>
</evidence>
<organism evidence="8 9">
    <name type="scientific">Quillaja saponaria</name>
    <name type="common">Soap bark tree</name>
    <dbReference type="NCBI Taxonomy" id="32244"/>
    <lineage>
        <taxon>Eukaryota</taxon>
        <taxon>Viridiplantae</taxon>
        <taxon>Streptophyta</taxon>
        <taxon>Embryophyta</taxon>
        <taxon>Tracheophyta</taxon>
        <taxon>Spermatophyta</taxon>
        <taxon>Magnoliopsida</taxon>
        <taxon>eudicotyledons</taxon>
        <taxon>Gunneridae</taxon>
        <taxon>Pentapetalae</taxon>
        <taxon>rosids</taxon>
        <taxon>fabids</taxon>
        <taxon>Fabales</taxon>
        <taxon>Quillajaceae</taxon>
        <taxon>Quillaja</taxon>
    </lineage>
</organism>
<dbReference type="GO" id="GO:0005886">
    <property type="term" value="C:plasma membrane"/>
    <property type="evidence" value="ECO:0007669"/>
    <property type="project" value="TreeGrafter"/>
</dbReference>
<protein>
    <submittedName>
        <fullName evidence="8">Ferric reduction oxidase</fullName>
    </submittedName>
</protein>
<dbReference type="EMBL" id="JARAOO010000007">
    <property type="protein sequence ID" value="KAJ7962433.1"/>
    <property type="molecule type" value="Genomic_DNA"/>
</dbReference>
<dbReference type="KEGG" id="qsa:O6P43_017658"/>
<keyword evidence="5 6" id="KW-0472">Membrane</keyword>
<sequence>MACMIELNMLNWDKVEISNVAGELALLSGLFMWISTIPSIRRKMFELFFYTHHLYSFFIFHVGISYFCMVLQSGPTSS</sequence>
<evidence type="ECO:0000256" key="1">
    <source>
        <dbReference type="ARBA" id="ARBA00004141"/>
    </source>
</evidence>
<comment type="subcellular location">
    <subcellularLocation>
        <location evidence="1">Membrane</location>
        <topology evidence="1">Multi-pass membrane protein</topology>
    </subcellularLocation>
</comment>
<dbReference type="PANTHER" id="PTHR11972">
    <property type="entry name" value="NADPH OXIDASE"/>
    <property type="match status" value="1"/>
</dbReference>
<dbReference type="PANTHER" id="PTHR11972:SF41">
    <property type="entry name" value="FERRIC REDUCTION OXIDASE 2"/>
    <property type="match status" value="1"/>
</dbReference>